<dbReference type="EMBL" id="JABAIM010000001">
    <property type="protein sequence ID" value="NLR74196.1"/>
    <property type="molecule type" value="Genomic_DNA"/>
</dbReference>
<keyword evidence="4" id="KW-1185">Reference proteome</keyword>
<organism evidence="3 4">
    <name type="scientific">Leeia aquatica</name>
    <dbReference type="NCBI Taxonomy" id="2725557"/>
    <lineage>
        <taxon>Bacteria</taxon>
        <taxon>Pseudomonadati</taxon>
        <taxon>Pseudomonadota</taxon>
        <taxon>Betaproteobacteria</taxon>
        <taxon>Neisseriales</taxon>
        <taxon>Leeiaceae</taxon>
        <taxon>Leeia</taxon>
    </lineage>
</organism>
<evidence type="ECO:0000256" key="1">
    <source>
        <dbReference type="SAM" id="SignalP"/>
    </source>
</evidence>
<keyword evidence="1" id="KW-0732">Signal</keyword>
<comment type="caution">
    <text evidence="3">The sequence shown here is derived from an EMBL/GenBank/DDBJ whole genome shotgun (WGS) entry which is preliminary data.</text>
</comment>
<dbReference type="InterPro" id="IPR025711">
    <property type="entry name" value="PepSY"/>
</dbReference>
<feature type="chain" id="PRO_5032398223" evidence="1">
    <location>
        <begin position="19"/>
        <end position="70"/>
    </location>
</feature>
<proteinExistence type="predicted"/>
<feature type="signal peptide" evidence="1">
    <location>
        <begin position="1"/>
        <end position="18"/>
    </location>
</feature>
<sequence length="70" mass="7483">MMRAALLTLLLVAVPAWAISRDDAARIAQERTGGKVLAVEQQGTLFRVKVLKSNGEVVILKIDAGSGEVH</sequence>
<evidence type="ECO:0000313" key="3">
    <source>
        <dbReference type="EMBL" id="NLR74196.1"/>
    </source>
</evidence>
<dbReference type="RefSeq" id="WP_168875825.1">
    <property type="nucleotide sequence ID" value="NZ_JABAIM010000001.1"/>
</dbReference>
<evidence type="ECO:0000259" key="2">
    <source>
        <dbReference type="Pfam" id="PF03413"/>
    </source>
</evidence>
<name>A0A847S9D7_9NEIS</name>
<dbReference type="Pfam" id="PF03413">
    <property type="entry name" value="PepSY"/>
    <property type="match status" value="1"/>
</dbReference>
<evidence type="ECO:0000313" key="4">
    <source>
        <dbReference type="Proteomes" id="UP000587991"/>
    </source>
</evidence>
<accession>A0A847S9D7</accession>
<protein>
    <submittedName>
        <fullName evidence="3">Peptidase</fullName>
    </submittedName>
</protein>
<gene>
    <name evidence="3" type="ORF">HF682_03390</name>
</gene>
<feature type="domain" description="PepSY" evidence="2">
    <location>
        <begin position="18"/>
        <end position="69"/>
    </location>
</feature>
<dbReference type="AlphaFoldDB" id="A0A847S9D7"/>
<dbReference type="Proteomes" id="UP000587991">
    <property type="component" value="Unassembled WGS sequence"/>
</dbReference>
<reference evidence="3 4" key="1">
    <citation type="submission" date="2020-04" db="EMBL/GenBank/DDBJ databases">
        <title>Draft genome of Leeia sp. IMCC25680.</title>
        <authorList>
            <person name="Song J."/>
            <person name="Cho J.-C."/>
        </authorList>
    </citation>
    <scope>NUCLEOTIDE SEQUENCE [LARGE SCALE GENOMIC DNA]</scope>
    <source>
        <strain evidence="3 4">IMCC25680</strain>
    </source>
</reference>